<keyword evidence="3" id="KW-1185">Reference proteome</keyword>
<feature type="compositionally biased region" description="Basic and acidic residues" evidence="1">
    <location>
        <begin position="34"/>
        <end position="50"/>
    </location>
</feature>
<evidence type="ECO:0008006" key="4">
    <source>
        <dbReference type="Google" id="ProtNLM"/>
    </source>
</evidence>
<evidence type="ECO:0000313" key="2">
    <source>
        <dbReference type="EMBL" id="KAF5829026.1"/>
    </source>
</evidence>
<proteinExistence type="predicted"/>
<reference evidence="2" key="1">
    <citation type="submission" date="2017-08" db="EMBL/GenBank/DDBJ databases">
        <authorList>
            <person name="Polle J.E."/>
            <person name="Barry K."/>
            <person name="Cushman J."/>
            <person name="Schmutz J."/>
            <person name="Tran D."/>
            <person name="Hathwaick L.T."/>
            <person name="Yim W.C."/>
            <person name="Jenkins J."/>
            <person name="Mckie-Krisberg Z.M."/>
            <person name="Prochnik S."/>
            <person name="Lindquist E."/>
            <person name="Dockter R.B."/>
            <person name="Adam C."/>
            <person name="Molina H."/>
            <person name="Bunkerborg J."/>
            <person name="Jin E."/>
            <person name="Buchheim M."/>
            <person name="Magnuson J."/>
        </authorList>
    </citation>
    <scope>NUCLEOTIDE SEQUENCE</scope>
    <source>
        <strain evidence="2">CCAP 19/18</strain>
    </source>
</reference>
<sequence length="138" mass="15075">MAAGMRRGSTSSGSTYYSGTVPNWQSGGSGGKNSRRDFVSGAKPEPKMWREGGVSEVEGSCGLIQGTSPQPAGQVHVHRYTQIYPPPTRDTAQCYARVLGVATDAFPDQRCQCAYCGRRREGRLLRTTALEFKRWALL</sequence>
<gene>
    <name evidence="2" type="ORF">DUNSADRAFT_16660</name>
</gene>
<organism evidence="2 3">
    <name type="scientific">Dunaliella salina</name>
    <name type="common">Green alga</name>
    <name type="synonym">Protococcus salinus</name>
    <dbReference type="NCBI Taxonomy" id="3046"/>
    <lineage>
        <taxon>Eukaryota</taxon>
        <taxon>Viridiplantae</taxon>
        <taxon>Chlorophyta</taxon>
        <taxon>core chlorophytes</taxon>
        <taxon>Chlorophyceae</taxon>
        <taxon>CS clade</taxon>
        <taxon>Chlamydomonadales</taxon>
        <taxon>Dunaliellaceae</taxon>
        <taxon>Dunaliella</taxon>
    </lineage>
</organism>
<dbReference type="Proteomes" id="UP000815325">
    <property type="component" value="Unassembled WGS sequence"/>
</dbReference>
<comment type="caution">
    <text evidence="2">The sequence shown here is derived from an EMBL/GenBank/DDBJ whole genome shotgun (WGS) entry which is preliminary data.</text>
</comment>
<protein>
    <recommendedName>
        <fullName evidence="4">Encoded protein</fullName>
    </recommendedName>
</protein>
<name>A0ABQ7G338_DUNSA</name>
<evidence type="ECO:0000313" key="3">
    <source>
        <dbReference type="Proteomes" id="UP000815325"/>
    </source>
</evidence>
<accession>A0ABQ7G338</accession>
<feature type="region of interest" description="Disordered" evidence="1">
    <location>
        <begin position="1"/>
        <end position="51"/>
    </location>
</feature>
<dbReference type="EMBL" id="MU070214">
    <property type="protein sequence ID" value="KAF5829026.1"/>
    <property type="molecule type" value="Genomic_DNA"/>
</dbReference>
<evidence type="ECO:0000256" key="1">
    <source>
        <dbReference type="SAM" id="MobiDB-lite"/>
    </source>
</evidence>
<feature type="non-terminal residue" evidence="2">
    <location>
        <position position="1"/>
    </location>
</feature>
<feature type="compositionally biased region" description="Low complexity" evidence="1">
    <location>
        <begin position="8"/>
        <end position="20"/>
    </location>
</feature>